<dbReference type="AlphaFoldDB" id="A0A167GV21"/>
<accession>A0A167GV21</accession>
<evidence type="ECO:0000313" key="1">
    <source>
        <dbReference type="EMBL" id="KZO90938.1"/>
    </source>
</evidence>
<protein>
    <submittedName>
        <fullName evidence="1">Uncharacterized protein</fullName>
    </submittedName>
</protein>
<proteinExistence type="predicted"/>
<feature type="non-terminal residue" evidence="1">
    <location>
        <position position="1"/>
    </location>
</feature>
<reference evidence="1 2" key="1">
    <citation type="journal article" date="2016" name="Mol. Biol. Evol.">
        <title>Comparative Genomics of Early-Diverging Mushroom-Forming Fungi Provides Insights into the Origins of Lignocellulose Decay Capabilities.</title>
        <authorList>
            <person name="Nagy L.G."/>
            <person name="Riley R."/>
            <person name="Tritt A."/>
            <person name="Adam C."/>
            <person name="Daum C."/>
            <person name="Floudas D."/>
            <person name="Sun H."/>
            <person name="Yadav J.S."/>
            <person name="Pangilinan J."/>
            <person name="Larsson K.H."/>
            <person name="Matsuura K."/>
            <person name="Barry K."/>
            <person name="Labutti K."/>
            <person name="Kuo R."/>
            <person name="Ohm R.A."/>
            <person name="Bhattacharya S.S."/>
            <person name="Shirouzu T."/>
            <person name="Yoshinaga Y."/>
            <person name="Martin F.M."/>
            <person name="Grigoriev I.V."/>
            <person name="Hibbett D.S."/>
        </authorList>
    </citation>
    <scope>NUCLEOTIDE SEQUENCE [LARGE SCALE GENOMIC DNA]</scope>
    <source>
        <strain evidence="1 2">TUFC12733</strain>
    </source>
</reference>
<feature type="non-terminal residue" evidence="1">
    <location>
        <position position="177"/>
    </location>
</feature>
<organism evidence="1 2">
    <name type="scientific">Calocera viscosa (strain TUFC12733)</name>
    <dbReference type="NCBI Taxonomy" id="1330018"/>
    <lineage>
        <taxon>Eukaryota</taxon>
        <taxon>Fungi</taxon>
        <taxon>Dikarya</taxon>
        <taxon>Basidiomycota</taxon>
        <taxon>Agaricomycotina</taxon>
        <taxon>Dacrymycetes</taxon>
        <taxon>Dacrymycetales</taxon>
        <taxon>Dacrymycetaceae</taxon>
        <taxon>Calocera</taxon>
    </lineage>
</organism>
<dbReference type="STRING" id="1330018.A0A167GV21"/>
<sequence>LQAFHYKVAANLSLAQYNLLRTSFIDFDLPSSNDLASRMAFLSGLQPIKYDCCPNSCMSYTGALAEHNTCSYCAEQRYRPDGMPRRQWAYIPLIPRLVAQYANVERAKLLGSYRANREPAEDTIEDFYDGRIFKELSKRHVIINGRTLPHLYFADRRDLALGMSFDGFAPFKRRRYT</sequence>
<gene>
    <name evidence="1" type="ORF">CALVIDRAFT_461997</name>
</gene>
<dbReference type="EMBL" id="KV417331">
    <property type="protein sequence ID" value="KZO90938.1"/>
    <property type="molecule type" value="Genomic_DNA"/>
</dbReference>
<keyword evidence="2" id="KW-1185">Reference proteome</keyword>
<evidence type="ECO:0000313" key="2">
    <source>
        <dbReference type="Proteomes" id="UP000076738"/>
    </source>
</evidence>
<dbReference type="OrthoDB" id="3257409at2759"/>
<dbReference type="Proteomes" id="UP000076738">
    <property type="component" value="Unassembled WGS sequence"/>
</dbReference>
<name>A0A167GV21_CALVF</name>